<keyword evidence="1" id="KW-0472">Membrane</keyword>
<proteinExistence type="predicted"/>
<feature type="transmembrane region" description="Helical" evidence="1">
    <location>
        <begin position="115"/>
        <end position="137"/>
    </location>
</feature>
<reference evidence="2" key="1">
    <citation type="submission" date="2018-05" db="EMBL/GenBank/DDBJ databases">
        <authorList>
            <person name="Lanie J.A."/>
            <person name="Ng W.-L."/>
            <person name="Kazmierczak K.M."/>
            <person name="Andrzejewski T.M."/>
            <person name="Davidsen T.M."/>
            <person name="Wayne K.J."/>
            <person name="Tettelin H."/>
            <person name="Glass J.I."/>
            <person name="Rusch D."/>
            <person name="Podicherti R."/>
            <person name="Tsui H.-C.T."/>
            <person name="Winkler M.E."/>
        </authorList>
    </citation>
    <scope>NUCLEOTIDE SEQUENCE</scope>
</reference>
<keyword evidence="1" id="KW-0812">Transmembrane</keyword>
<feature type="transmembrane region" description="Helical" evidence="1">
    <location>
        <begin position="43"/>
        <end position="62"/>
    </location>
</feature>
<dbReference type="AlphaFoldDB" id="A0A382LKT9"/>
<keyword evidence="1" id="KW-1133">Transmembrane helix</keyword>
<evidence type="ECO:0000256" key="1">
    <source>
        <dbReference type="SAM" id="Phobius"/>
    </source>
</evidence>
<sequence>MAKINLVALFSGVLFSIGLSISGMTKPQKVIGFLDVFGAWDMSLAFVMVGGIISYLFLHLAIRRRFQTPLLVKEFYISSQKELDKSLIFGALLFGIGWGLGGYCPGPAITSLGTGSLSAILFVLSMGLGMLIADRVISPFFFLSGKKPNTIN</sequence>
<protein>
    <submittedName>
        <fullName evidence="2">Uncharacterized protein</fullName>
    </submittedName>
</protein>
<gene>
    <name evidence="2" type="ORF">METZ01_LOCUS290050</name>
</gene>
<accession>A0A382LKT9</accession>
<dbReference type="Pfam" id="PF20398">
    <property type="entry name" value="DUF6691"/>
    <property type="match status" value="1"/>
</dbReference>
<dbReference type="InterPro" id="IPR046513">
    <property type="entry name" value="DUF6691"/>
</dbReference>
<feature type="transmembrane region" description="Helical" evidence="1">
    <location>
        <begin position="83"/>
        <end position="103"/>
    </location>
</feature>
<dbReference type="EMBL" id="UINC01087648">
    <property type="protein sequence ID" value="SVC37196.1"/>
    <property type="molecule type" value="Genomic_DNA"/>
</dbReference>
<evidence type="ECO:0000313" key="2">
    <source>
        <dbReference type="EMBL" id="SVC37196.1"/>
    </source>
</evidence>
<name>A0A382LKT9_9ZZZZ</name>
<organism evidence="2">
    <name type="scientific">marine metagenome</name>
    <dbReference type="NCBI Taxonomy" id="408172"/>
    <lineage>
        <taxon>unclassified sequences</taxon>
        <taxon>metagenomes</taxon>
        <taxon>ecological metagenomes</taxon>
    </lineage>
</organism>